<dbReference type="InterPro" id="IPR041586">
    <property type="entry name" value="PsrA_TetR_C"/>
</dbReference>
<evidence type="ECO:0000256" key="3">
    <source>
        <dbReference type="ARBA" id="ARBA00023163"/>
    </source>
</evidence>
<reference evidence="6 7" key="1">
    <citation type="journal article" date="2016" name="Int. J. Syst. Evol. Microbiol.">
        <title>Pyruvatibacter mobilis gen. nov., sp. nov., a marine bacterium from the culture broth of Picochlorum sp. 122.</title>
        <authorList>
            <person name="Wang G."/>
            <person name="Tang M."/>
            <person name="Wu H."/>
            <person name="Dai S."/>
            <person name="Li T."/>
            <person name="Chen C."/>
            <person name="He H."/>
            <person name="Fan J."/>
            <person name="Xiang W."/>
            <person name="Li X."/>
        </authorList>
    </citation>
    <scope>NUCLEOTIDE SEQUENCE [LARGE SCALE GENOMIC DNA]</scope>
    <source>
        <strain evidence="6 7">GYP-11</strain>
    </source>
</reference>
<dbReference type="Pfam" id="PF17939">
    <property type="entry name" value="TetR_C_30"/>
    <property type="match status" value="1"/>
</dbReference>
<accession>A0A845QBQ6</accession>
<feature type="domain" description="HTH tetR-type" evidence="5">
    <location>
        <begin position="24"/>
        <end position="85"/>
    </location>
</feature>
<protein>
    <submittedName>
        <fullName evidence="6">TetR family transcriptional regulator</fullName>
    </submittedName>
</protein>
<dbReference type="EMBL" id="WXYQ01000006">
    <property type="protein sequence ID" value="NBG96002.1"/>
    <property type="molecule type" value="Genomic_DNA"/>
</dbReference>
<keyword evidence="3" id="KW-0804">Transcription</keyword>
<dbReference type="Gene3D" id="1.10.357.10">
    <property type="entry name" value="Tetracycline Repressor, domain 2"/>
    <property type="match status" value="1"/>
</dbReference>
<dbReference type="PANTHER" id="PTHR30055">
    <property type="entry name" value="HTH-TYPE TRANSCRIPTIONAL REGULATOR RUTR"/>
    <property type="match status" value="1"/>
</dbReference>
<dbReference type="InterPro" id="IPR001647">
    <property type="entry name" value="HTH_TetR"/>
</dbReference>
<evidence type="ECO:0000256" key="1">
    <source>
        <dbReference type="ARBA" id="ARBA00023015"/>
    </source>
</evidence>
<dbReference type="GO" id="GO:0003700">
    <property type="term" value="F:DNA-binding transcription factor activity"/>
    <property type="evidence" value="ECO:0007669"/>
    <property type="project" value="TreeGrafter"/>
</dbReference>
<sequence>MSSIIFMAMQQKTSAAAAAKASKATTKIRLIRAAERLFAENGLGAVSVRDITRAAGAKNESALHYHFGSKEALIRAVFADRIKDIDSKRLALMEEMDAAGEGKDMVRVMETTIAPMLETCMEEGGRLYAMFLMQIAADPRFEVDRLMEDLAPDGVQASSRRMLNLLEDVPRDSVRMRMRLLPSFIIAAMADFAREVEAGTAPDLDWAIAEAGRSLAAYLTGPTPKG</sequence>
<dbReference type="GO" id="GO:0000976">
    <property type="term" value="F:transcription cis-regulatory region binding"/>
    <property type="evidence" value="ECO:0007669"/>
    <property type="project" value="TreeGrafter"/>
</dbReference>
<gene>
    <name evidence="6" type="ORF">GTQ45_09695</name>
</gene>
<dbReference type="PROSITE" id="PS50977">
    <property type="entry name" value="HTH_TETR_2"/>
    <property type="match status" value="1"/>
</dbReference>
<dbReference type="SUPFAM" id="SSF46689">
    <property type="entry name" value="Homeodomain-like"/>
    <property type="match status" value="1"/>
</dbReference>
<dbReference type="InterPro" id="IPR009057">
    <property type="entry name" value="Homeodomain-like_sf"/>
</dbReference>
<name>A0A845QBQ6_9HYPH</name>
<dbReference type="Pfam" id="PF00440">
    <property type="entry name" value="TetR_N"/>
    <property type="match status" value="1"/>
</dbReference>
<comment type="caution">
    <text evidence="4">Lacks conserved residue(s) required for the propagation of feature annotation.</text>
</comment>
<organism evidence="6 7">
    <name type="scientific">Pyruvatibacter mobilis</name>
    <dbReference type="NCBI Taxonomy" id="1712261"/>
    <lineage>
        <taxon>Bacteria</taxon>
        <taxon>Pseudomonadati</taxon>
        <taxon>Pseudomonadota</taxon>
        <taxon>Alphaproteobacteria</taxon>
        <taxon>Hyphomicrobiales</taxon>
        <taxon>Parvibaculaceae</taxon>
        <taxon>Pyruvatibacter</taxon>
    </lineage>
</organism>
<comment type="caution">
    <text evidence="6">The sequence shown here is derived from an EMBL/GenBank/DDBJ whole genome shotgun (WGS) entry which is preliminary data.</text>
</comment>
<evidence type="ECO:0000313" key="6">
    <source>
        <dbReference type="EMBL" id="NBG96002.1"/>
    </source>
</evidence>
<evidence type="ECO:0000256" key="2">
    <source>
        <dbReference type="ARBA" id="ARBA00023125"/>
    </source>
</evidence>
<dbReference type="Proteomes" id="UP000470384">
    <property type="component" value="Unassembled WGS sequence"/>
</dbReference>
<evidence type="ECO:0000256" key="4">
    <source>
        <dbReference type="PROSITE-ProRule" id="PRU00335"/>
    </source>
</evidence>
<keyword evidence="1" id="KW-0805">Transcription regulation</keyword>
<dbReference type="AlphaFoldDB" id="A0A845QBQ6"/>
<keyword evidence="7" id="KW-1185">Reference proteome</keyword>
<keyword evidence="2 4" id="KW-0238">DNA-binding</keyword>
<dbReference type="PANTHER" id="PTHR30055:SF234">
    <property type="entry name" value="HTH-TYPE TRANSCRIPTIONAL REGULATOR BETI"/>
    <property type="match status" value="1"/>
</dbReference>
<evidence type="ECO:0000313" key="7">
    <source>
        <dbReference type="Proteomes" id="UP000470384"/>
    </source>
</evidence>
<dbReference type="GeneID" id="300654712"/>
<evidence type="ECO:0000259" key="5">
    <source>
        <dbReference type="PROSITE" id="PS50977"/>
    </source>
</evidence>
<proteinExistence type="predicted"/>
<dbReference type="InterPro" id="IPR050109">
    <property type="entry name" value="HTH-type_TetR-like_transc_reg"/>
</dbReference>
<dbReference type="OrthoDB" id="2356263at2"/>
<dbReference type="RefSeq" id="WP_160587895.1">
    <property type="nucleotide sequence ID" value="NZ_BMHN01000001.1"/>
</dbReference>